<dbReference type="Pfam" id="PF14219">
    <property type="entry name" value="DUF4328"/>
    <property type="match status" value="1"/>
</dbReference>
<feature type="transmembrane region" description="Helical" evidence="1">
    <location>
        <begin position="178"/>
        <end position="196"/>
    </location>
</feature>
<proteinExistence type="predicted"/>
<dbReference type="RefSeq" id="WP_378266078.1">
    <property type="nucleotide sequence ID" value="NZ_JBHUKR010000007.1"/>
</dbReference>
<organism evidence="3 4">
    <name type="scientific">Amycolatopsis pigmentata</name>
    <dbReference type="NCBI Taxonomy" id="450801"/>
    <lineage>
        <taxon>Bacteria</taxon>
        <taxon>Bacillati</taxon>
        <taxon>Actinomycetota</taxon>
        <taxon>Actinomycetes</taxon>
        <taxon>Pseudonocardiales</taxon>
        <taxon>Pseudonocardiaceae</taxon>
        <taxon>Amycolatopsis</taxon>
    </lineage>
</organism>
<keyword evidence="1" id="KW-0812">Transmembrane</keyword>
<comment type="caution">
    <text evidence="3">The sequence shown here is derived from an EMBL/GenBank/DDBJ whole genome shotgun (WGS) entry which is preliminary data.</text>
</comment>
<dbReference type="EMBL" id="JBHUKR010000007">
    <property type="protein sequence ID" value="MFD2418119.1"/>
    <property type="molecule type" value="Genomic_DNA"/>
</dbReference>
<keyword evidence="1" id="KW-0472">Membrane</keyword>
<feature type="transmembrane region" description="Helical" evidence="1">
    <location>
        <begin position="216"/>
        <end position="238"/>
    </location>
</feature>
<evidence type="ECO:0000256" key="1">
    <source>
        <dbReference type="SAM" id="Phobius"/>
    </source>
</evidence>
<feature type="transmembrane region" description="Helical" evidence="1">
    <location>
        <begin position="132"/>
        <end position="157"/>
    </location>
</feature>
<protein>
    <submittedName>
        <fullName evidence="3">DUF4328 domain-containing protein</fullName>
    </submittedName>
</protein>
<evidence type="ECO:0000259" key="2">
    <source>
        <dbReference type="Pfam" id="PF14219"/>
    </source>
</evidence>
<feature type="domain" description="DUF4328" evidence="2">
    <location>
        <begin position="118"/>
        <end position="276"/>
    </location>
</feature>
<dbReference type="InterPro" id="IPR025565">
    <property type="entry name" value="DUF4328"/>
</dbReference>
<keyword evidence="4" id="KW-1185">Reference proteome</keyword>
<evidence type="ECO:0000313" key="4">
    <source>
        <dbReference type="Proteomes" id="UP001597417"/>
    </source>
</evidence>
<gene>
    <name evidence="3" type="ORF">ACFSXZ_17490</name>
</gene>
<name>A0ABW5FSW1_9PSEU</name>
<dbReference type="Proteomes" id="UP001597417">
    <property type="component" value="Unassembled WGS sequence"/>
</dbReference>
<reference evidence="4" key="1">
    <citation type="journal article" date="2019" name="Int. J. Syst. Evol. Microbiol.">
        <title>The Global Catalogue of Microorganisms (GCM) 10K type strain sequencing project: providing services to taxonomists for standard genome sequencing and annotation.</title>
        <authorList>
            <consortium name="The Broad Institute Genomics Platform"/>
            <consortium name="The Broad Institute Genome Sequencing Center for Infectious Disease"/>
            <person name="Wu L."/>
            <person name="Ma J."/>
        </authorList>
    </citation>
    <scope>NUCLEOTIDE SEQUENCE [LARGE SCALE GENOMIC DNA]</scope>
    <source>
        <strain evidence="4">CGMCC 4.7645</strain>
    </source>
</reference>
<feature type="transmembrane region" description="Helical" evidence="1">
    <location>
        <begin position="250"/>
        <end position="273"/>
    </location>
</feature>
<keyword evidence="1" id="KW-1133">Transmembrane helix</keyword>
<feature type="transmembrane region" description="Helical" evidence="1">
    <location>
        <begin position="89"/>
        <end position="112"/>
    </location>
</feature>
<evidence type="ECO:0000313" key="3">
    <source>
        <dbReference type="EMBL" id="MFD2418119.1"/>
    </source>
</evidence>
<sequence length="313" mass="34808">MHGQGEWWRQPGLQQFRPRPRMRWVASVPHGYQARRPRPAERYSGPPSYPFPPRWGFPNLTWREPTTVPGLASGLPSSLERARLLARNAVTVLGFLAGLATAAAGAEFWRYALLVISRNSALDEGVVGMSDTLEIITSLLTVVFGLMALACVLWWLYIVRYALAEENGRRPPRTSWQMLVGILVPVVNLVMAFSIVAELEHAVLNGPADRRPTPSRLVLCWWGAWVVNEVMMAVVLFWRMRSGVQAEADAVLLGGLLDVSAAVLAGLTGFVVYRLSRLISPLPPRRLRQRRVLSVNGAPAPRLRQERPPGASR</sequence>
<accession>A0ABW5FSW1</accession>